<feature type="binding site" evidence="5">
    <location>
        <position position="288"/>
    </location>
    <ligand>
        <name>Fe cation</name>
        <dbReference type="ChEBI" id="CHEBI:24875"/>
        <note>catalytic</note>
    </ligand>
</feature>
<name>A0A5M3XP48_9ACTN</name>
<dbReference type="GO" id="GO:0010436">
    <property type="term" value="F:carotenoid dioxygenase activity"/>
    <property type="evidence" value="ECO:0007669"/>
    <property type="project" value="TreeGrafter"/>
</dbReference>
<evidence type="ECO:0000256" key="1">
    <source>
        <dbReference type="ARBA" id="ARBA00006787"/>
    </source>
</evidence>
<dbReference type="OrthoDB" id="6636843at2"/>
<evidence type="ECO:0000256" key="7">
    <source>
        <dbReference type="SAM" id="MobiDB-lite"/>
    </source>
</evidence>
<keyword evidence="6 8" id="KW-0223">Dioxygenase</keyword>
<feature type="compositionally biased region" description="Polar residues" evidence="7">
    <location>
        <begin position="509"/>
        <end position="518"/>
    </location>
</feature>
<evidence type="ECO:0000313" key="8">
    <source>
        <dbReference type="EMBL" id="GES23115.1"/>
    </source>
</evidence>
<dbReference type="Proteomes" id="UP000377595">
    <property type="component" value="Unassembled WGS sequence"/>
</dbReference>
<dbReference type="Pfam" id="PF03055">
    <property type="entry name" value="RPE65"/>
    <property type="match status" value="1"/>
</dbReference>
<comment type="caution">
    <text evidence="8">The sequence shown here is derived from an EMBL/GenBank/DDBJ whole genome shotgun (WGS) entry which is preliminary data.</text>
</comment>
<evidence type="ECO:0000256" key="6">
    <source>
        <dbReference type="RuleBase" id="RU364048"/>
    </source>
</evidence>
<evidence type="ECO:0000256" key="2">
    <source>
        <dbReference type="ARBA" id="ARBA00022723"/>
    </source>
</evidence>
<dbReference type="PANTHER" id="PTHR10543">
    <property type="entry name" value="BETA-CAROTENE DIOXYGENASE"/>
    <property type="match status" value="1"/>
</dbReference>
<comment type="similarity">
    <text evidence="1 6">Belongs to the carotenoid oxygenase family.</text>
</comment>
<dbReference type="InterPro" id="IPR004294">
    <property type="entry name" value="Carotenoid_Oase"/>
</dbReference>
<feature type="compositionally biased region" description="Gly residues" evidence="7">
    <location>
        <begin position="526"/>
        <end position="537"/>
    </location>
</feature>
<keyword evidence="4 5" id="KW-0408">Iron</keyword>
<evidence type="ECO:0000313" key="9">
    <source>
        <dbReference type="Proteomes" id="UP000377595"/>
    </source>
</evidence>
<keyword evidence="9" id="KW-1185">Reference proteome</keyword>
<gene>
    <name evidence="8" type="ORF">Aple_060140</name>
</gene>
<sequence>MAQPPSVIMDESGEPNPYLLGVYAPVQDEITTADLKVIGEIPADLNGVYLRNGPNARFPMRGRYHWFDGDGMVHAMHFEDGRARYRNRYVRTKAYQAETDRSLWTGVMENPKGNPFGNTRGLNLKDSANTDLIYHRGKVLATWYLCGSPYQLDPLSLETLGVETFLDTLTGDFMAHPKVDERTGELFWFDYGPRPPYLRYGVVGAGGAVEHCVELDLPGARLPHDMSITENYAILMDLPLYQDMEAARQGRYKLTFNRELPSRFGVIPRRGTADQIRWFEARPCYIYHVINSWETGDEIILDVCRVSRPAPKGDGGPLARMISYLKLDARLYRYRFNLVTGQTSEGYVDGDHNTEFPSIDARLTGQRSRYSYNVSVMDADTNLFNGLVKYDNLTGAKQEYYYGDHRYGSEAPFAPRDGSTAEDDGYLVTFVTDEREGTSEVQILNATDITQGPLARVLLPQRVPLGFHATWVRADQYRNAEHAGGQHPDGRYRTTQDPAGPRNAAAGGQNRTAHSAGQNPAVENPGGHGNGRSGESA</sequence>
<keyword evidence="3 6" id="KW-0560">Oxidoreductase</keyword>
<comment type="cofactor">
    <cofactor evidence="5 6">
        <name>Fe(2+)</name>
        <dbReference type="ChEBI" id="CHEBI:29033"/>
    </cofactor>
    <text evidence="5 6">Binds 1 Fe(2+) ion per subunit.</text>
</comment>
<proteinExistence type="inferred from homology"/>
<reference evidence="8 9" key="1">
    <citation type="submission" date="2019-10" db="EMBL/GenBank/DDBJ databases">
        <title>Whole genome shotgun sequence of Acrocarpospora pleiomorpha NBRC 16267.</title>
        <authorList>
            <person name="Ichikawa N."/>
            <person name="Kimura A."/>
            <person name="Kitahashi Y."/>
            <person name="Komaki H."/>
            <person name="Oguchi A."/>
        </authorList>
    </citation>
    <scope>NUCLEOTIDE SEQUENCE [LARGE SCALE GENOMIC DNA]</scope>
    <source>
        <strain evidence="8 9">NBRC 16267</strain>
    </source>
</reference>
<evidence type="ECO:0000256" key="5">
    <source>
        <dbReference type="PIRSR" id="PIRSR604294-1"/>
    </source>
</evidence>
<dbReference type="GO" id="GO:0046872">
    <property type="term" value="F:metal ion binding"/>
    <property type="evidence" value="ECO:0007669"/>
    <property type="project" value="UniProtKB-KW"/>
</dbReference>
<evidence type="ECO:0000256" key="3">
    <source>
        <dbReference type="ARBA" id="ARBA00023002"/>
    </source>
</evidence>
<evidence type="ECO:0000256" key="4">
    <source>
        <dbReference type="ARBA" id="ARBA00023004"/>
    </source>
</evidence>
<dbReference type="PANTHER" id="PTHR10543:SF89">
    <property type="entry name" value="CAROTENOID 9,10(9',10')-CLEAVAGE DIOXYGENASE 1"/>
    <property type="match status" value="1"/>
</dbReference>
<dbReference type="GO" id="GO:0016121">
    <property type="term" value="P:carotene catabolic process"/>
    <property type="evidence" value="ECO:0007669"/>
    <property type="project" value="TreeGrafter"/>
</dbReference>
<accession>A0A5M3XP48</accession>
<feature type="binding site" evidence="5">
    <location>
        <position position="468"/>
    </location>
    <ligand>
        <name>Fe cation</name>
        <dbReference type="ChEBI" id="CHEBI:24875"/>
        <note>catalytic</note>
    </ligand>
</feature>
<feature type="region of interest" description="Disordered" evidence="7">
    <location>
        <begin position="481"/>
        <end position="537"/>
    </location>
</feature>
<dbReference type="EC" id="1.13.11.-" evidence="6"/>
<dbReference type="EMBL" id="BLAF01000038">
    <property type="protein sequence ID" value="GES23115.1"/>
    <property type="molecule type" value="Genomic_DNA"/>
</dbReference>
<feature type="binding site" evidence="5">
    <location>
        <position position="224"/>
    </location>
    <ligand>
        <name>Fe cation</name>
        <dbReference type="ChEBI" id="CHEBI:24875"/>
        <note>catalytic</note>
    </ligand>
</feature>
<dbReference type="AlphaFoldDB" id="A0A5M3XP48"/>
<organism evidence="8 9">
    <name type="scientific">Acrocarpospora pleiomorpha</name>
    <dbReference type="NCBI Taxonomy" id="90975"/>
    <lineage>
        <taxon>Bacteria</taxon>
        <taxon>Bacillati</taxon>
        <taxon>Actinomycetota</taxon>
        <taxon>Actinomycetes</taxon>
        <taxon>Streptosporangiales</taxon>
        <taxon>Streptosporangiaceae</taxon>
        <taxon>Acrocarpospora</taxon>
    </lineage>
</organism>
<protein>
    <recommendedName>
        <fullName evidence="6">Dioxygenase</fullName>
        <ecNumber evidence="6">1.13.11.-</ecNumber>
    </recommendedName>
</protein>
<feature type="binding site" evidence="5">
    <location>
        <position position="176"/>
    </location>
    <ligand>
        <name>Fe cation</name>
        <dbReference type="ChEBI" id="CHEBI:24875"/>
        <note>catalytic</note>
    </ligand>
</feature>
<dbReference type="RefSeq" id="WP_155348030.1">
    <property type="nucleotide sequence ID" value="NZ_BAAAHM010000039.1"/>
</dbReference>
<keyword evidence="2 5" id="KW-0479">Metal-binding</keyword>